<evidence type="ECO:0000256" key="1">
    <source>
        <dbReference type="ARBA" id="ARBA00038054"/>
    </source>
</evidence>
<feature type="domain" description="Flavin reductase like" evidence="2">
    <location>
        <begin position="23"/>
        <end position="120"/>
    </location>
</feature>
<dbReference type="GO" id="GO:0010181">
    <property type="term" value="F:FMN binding"/>
    <property type="evidence" value="ECO:0007669"/>
    <property type="project" value="InterPro"/>
</dbReference>
<dbReference type="eggNOG" id="COG1853">
    <property type="taxonomic scope" value="Bacteria"/>
</dbReference>
<dbReference type="Pfam" id="PF01613">
    <property type="entry name" value="Flavin_Reduct"/>
    <property type="match status" value="1"/>
</dbReference>
<dbReference type="SUPFAM" id="SSF50475">
    <property type="entry name" value="FMN-binding split barrel"/>
    <property type="match status" value="1"/>
</dbReference>
<evidence type="ECO:0000259" key="2">
    <source>
        <dbReference type="Pfam" id="PF01613"/>
    </source>
</evidence>
<organism evidence="3 4">
    <name type="scientific">Selenomonas flueggei ATCC 43531</name>
    <dbReference type="NCBI Taxonomy" id="638302"/>
    <lineage>
        <taxon>Bacteria</taxon>
        <taxon>Bacillati</taxon>
        <taxon>Bacillota</taxon>
        <taxon>Negativicutes</taxon>
        <taxon>Selenomonadales</taxon>
        <taxon>Selenomonadaceae</taxon>
        <taxon>Selenomonas</taxon>
    </lineage>
</organism>
<sequence length="174" mass="19957">MAIKEIRPTDLTENVFKLIGQDWMLVSAVHNGKINGMTASWGGLGILWARPVAYVFIRPTRYTKEFVDASDGITLSVFEKKYKPMMQYFGTVSGRDEDKIAKYALTQKEHGAYTYFDEARLTLLTKKLYAQTLDASFFTKAAVNGQEDFPHTYYPEHDYHTMYIAEIDSILVKE</sequence>
<dbReference type="HOGENOM" id="CLU_102849_0_0_9"/>
<dbReference type="Proteomes" id="UP000005309">
    <property type="component" value="Unassembled WGS sequence"/>
</dbReference>
<evidence type="ECO:0000313" key="3">
    <source>
        <dbReference type="EMBL" id="EEQ48504.1"/>
    </source>
</evidence>
<dbReference type="PANTHER" id="PTHR43567">
    <property type="entry name" value="FLAVOREDOXIN-RELATED-RELATED"/>
    <property type="match status" value="1"/>
</dbReference>
<gene>
    <name evidence="3" type="ORF">HMPREF0908_1179</name>
</gene>
<dbReference type="Gene3D" id="2.30.110.10">
    <property type="entry name" value="Electron Transport, Fmn-binding Protein, Chain A"/>
    <property type="match status" value="1"/>
</dbReference>
<evidence type="ECO:0000313" key="4">
    <source>
        <dbReference type="Proteomes" id="UP000005309"/>
    </source>
</evidence>
<keyword evidence="4" id="KW-1185">Reference proteome</keyword>
<dbReference type="AlphaFoldDB" id="C4V3T5"/>
<dbReference type="PANTHER" id="PTHR43567:SF5">
    <property type="entry name" value="HYPOTHETICAL CYTOSOLIC PROTEIN"/>
    <property type="match status" value="1"/>
</dbReference>
<proteinExistence type="inferred from homology"/>
<comment type="caution">
    <text evidence="3">The sequence shown here is derived from an EMBL/GenBank/DDBJ whole genome shotgun (WGS) entry which is preliminary data.</text>
</comment>
<dbReference type="OrthoDB" id="9791490at2"/>
<reference evidence="3 4" key="1">
    <citation type="submission" date="2009-04" db="EMBL/GenBank/DDBJ databases">
        <authorList>
            <person name="Qin X."/>
            <person name="Bachman B."/>
            <person name="Battles P."/>
            <person name="Bell A."/>
            <person name="Bess C."/>
            <person name="Bickham C."/>
            <person name="Chaboub L."/>
            <person name="Chen D."/>
            <person name="Coyle M."/>
            <person name="Deiros D.R."/>
            <person name="Dinh H."/>
            <person name="Forbes L."/>
            <person name="Fowler G."/>
            <person name="Francisco L."/>
            <person name="Fu Q."/>
            <person name="Gubbala S."/>
            <person name="Hale W."/>
            <person name="Han Y."/>
            <person name="Hemphill L."/>
            <person name="Highlander S.K."/>
            <person name="Hirani K."/>
            <person name="Hogues M."/>
            <person name="Jackson L."/>
            <person name="Jakkamsetti A."/>
            <person name="Javaid M."/>
            <person name="Jiang H."/>
            <person name="Korchina V."/>
            <person name="Kovar C."/>
            <person name="Lara F."/>
            <person name="Lee S."/>
            <person name="Mata R."/>
            <person name="Mathew T."/>
            <person name="Moen C."/>
            <person name="Morales K."/>
            <person name="Munidasa M."/>
            <person name="Nazareth L."/>
            <person name="Ngo R."/>
            <person name="Nguyen L."/>
            <person name="Okwuonu G."/>
            <person name="Ongeri F."/>
            <person name="Patil S."/>
            <person name="Petrosino J."/>
            <person name="Pham C."/>
            <person name="Pham P."/>
            <person name="Pu L.-L."/>
            <person name="Puazo M."/>
            <person name="Raj R."/>
            <person name="Reid J."/>
            <person name="Rouhana J."/>
            <person name="Saada N."/>
            <person name="Shang Y."/>
            <person name="Simmons D."/>
            <person name="Thornton R."/>
            <person name="Warren J."/>
            <person name="Weissenberger G."/>
            <person name="Zhang J."/>
            <person name="Zhang L."/>
            <person name="Zhou C."/>
            <person name="Zhu D."/>
            <person name="Muzny D."/>
            <person name="Worley K."/>
            <person name="Gibbs R."/>
        </authorList>
    </citation>
    <scope>NUCLEOTIDE SEQUENCE [LARGE SCALE GENOMIC DNA]</scope>
    <source>
        <strain evidence="3 4">ATCC 43531</strain>
    </source>
</reference>
<dbReference type="STRING" id="638302.HMPREF0908_1179"/>
<dbReference type="InterPro" id="IPR002563">
    <property type="entry name" value="Flavin_Rdtase-like_dom"/>
</dbReference>
<dbReference type="RefSeq" id="WP_006689913.1">
    <property type="nucleotide sequence ID" value="NZ_GG694006.1"/>
</dbReference>
<dbReference type="InterPro" id="IPR052174">
    <property type="entry name" value="Flavoredoxin"/>
</dbReference>
<accession>C4V3T5</accession>
<protein>
    <recommendedName>
        <fullName evidence="2">Flavin reductase like domain-containing protein</fullName>
    </recommendedName>
</protein>
<name>C4V3T5_9FIRM</name>
<comment type="similarity">
    <text evidence="1">Belongs to the flavoredoxin family.</text>
</comment>
<dbReference type="EMBL" id="ACLA01000018">
    <property type="protein sequence ID" value="EEQ48504.1"/>
    <property type="molecule type" value="Genomic_DNA"/>
</dbReference>
<dbReference type="GO" id="GO:0016646">
    <property type="term" value="F:oxidoreductase activity, acting on the CH-NH group of donors, NAD or NADP as acceptor"/>
    <property type="evidence" value="ECO:0007669"/>
    <property type="project" value="UniProtKB-ARBA"/>
</dbReference>
<dbReference type="InterPro" id="IPR012349">
    <property type="entry name" value="Split_barrel_FMN-bd"/>
</dbReference>